<evidence type="ECO:0000313" key="2">
    <source>
        <dbReference type="Proteomes" id="UP000028868"/>
    </source>
</evidence>
<sequence>MTPGNIHDSKPYLNRLDRQVKRFGFSVEAVGLDAGYLTTPICHGLAQRNIFGVIAHRLSMKGNVMSMSVRKEKS</sequence>
<name>A0A024P3R5_9BACI</name>
<reference evidence="1 2" key="2">
    <citation type="submission" date="2014-05" db="EMBL/GenBank/DDBJ databases">
        <title>Draft genome sequence of Halobacillus karajensis HK-03.</title>
        <authorList>
            <person name="Khelaifia S."/>
            <person name="Croce O."/>
            <person name="Lagier J.C."/>
            <person name="Raoult D."/>
        </authorList>
    </citation>
    <scope>NUCLEOTIDE SEQUENCE [LARGE SCALE GENOMIC DNA]</scope>
    <source>
        <strain evidence="1 2">HD-03</strain>
    </source>
</reference>
<keyword evidence="2" id="KW-1185">Reference proteome</keyword>
<evidence type="ECO:0000313" key="1">
    <source>
        <dbReference type="EMBL" id="CDQ23145.1"/>
    </source>
</evidence>
<organism evidence="1 2">
    <name type="scientific">Halobacillus karajensis</name>
    <dbReference type="NCBI Taxonomy" id="195088"/>
    <lineage>
        <taxon>Bacteria</taxon>
        <taxon>Bacillati</taxon>
        <taxon>Bacillota</taxon>
        <taxon>Bacilli</taxon>
        <taxon>Bacillales</taxon>
        <taxon>Bacillaceae</taxon>
        <taxon>Halobacillus</taxon>
    </lineage>
</organism>
<protein>
    <recommendedName>
        <fullName evidence="3">Transposase DDE domain protein</fullName>
    </recommendedName>
</protein>
<dbReference type="Proteomes" id="UP000028868">
    <property type="component" value="Unassembled WGS sequence"/>
</dbReference>
<reference evidence="2" key="1">
    <citation type="submission" date="2014-03" db="EMBL/GenBank/DDBJ databases">
        <authorList>
            <person name="Urmite Genomes U."/>
        </authorList>
    </citation>
    <scope>NUCLEOTIDE SEQUENCE [LARGE SCALE GENOMIC DNA]</scope>
    <source>
        <strain evidence="2">HD-03</strain>
    </source>
</reference>
<proteinExistence type="predicted"/>
<gene>
    <name evidence="1" type="ORF">BN983_01364</name>
</gene>
<comment type="caution">
    <text evidence="1">The sequence shown here is derived from an EMBL/GenBank/DDBJ whole genome shotgun (WGS) entry which is preliminary data.</text>
</comment>
<dbReference type="EMBL" id="CCDI010000001">
    <property type="protein sequence ID" value="CDQ23145.1"/>
    <property type="molecule type" value="Genomic_DNA"/>
</dbReference>
<dbReference type="AlphaFoldDB" id="A0A024P3R5"/>
<accession>A0A024P3R5</accession>
<evidence type="ECO:0008006" key="3">
    <source>
        <dbReference type="Google" id="ProtNLM"/>
    </source>
</evidence>